<dbReference type="NCBIfam" id="TIGR04393">
    <property type="entry name" value="rpt_T5SS_PEPC"/>
    <property type="match status" value="1"/>
</dbReference>
<keyword evidence="1" id="KW-0732">Signal</keyword>
<feature type="chain" id="PRO_5023012130" description="Autotransporter outer membrane beta-barrel domain-containing protein" evidence="1">
    <location>
        <begin position="37"/>
        <end position="197"/>
    </location>
</feature>
<dbReference type="RefSeq" id="WP_146291978.1">
    <property type="nucleotide sequence ID" value="NZ_CP042304.1"/>
</dbReference>
<evidence type="ECO:0000313" key="2">
    <source>
        <dbReference type="EMBL" id="QDZ12707.1"/>
    </source>
</evidence>
<evidence type="ECO:0000313" key="3">
    <source>
        <dbReference type="Proteomes" id="UP000315364"/>
    </source>
</evidence>
<organism evidence="2 3">
    <name type="scientific">Devosia ginsengisoli</name>
    <dbReference type="NCBI Taxonomy" id="400770"/>
    <lineage>
        <taxon>Bacteria</taxon>
        <taxon>Pseudomonadati</taxon>
        <taxon>Pseudomonadota</taxon>
        <taxon>Alphaproteobacteria</taxon>
        <taxon>Hyphomicrobiales</taxon>
        <taxon>Devosiaceae</taxon>
        <taxon>Devosia</taxon>
    </lineage>
</organism>
<dbReference type="EMBL" id="CP042304">
    <property type="protein sequence ID" value="QDZ12707.1"/>
    <property type="molecule type" value="Genomic_DNA"/>
</dbReference>
<evidence type="ECO:0000256" key="1">
    <source>
        <dbReference type="SAM" id="SignalP"/>
    </source>
</evidence>
<dbReference type="OrthoDB" id="576119at356"/>
<accession>A0A5B8LWJ1</accession>
<sequence length="197" mass="20429">MQGSRFFRTVLPSRRSLLLSAAPFVVALAALSPASAQVFIGGDSTPLNPALVDGSVDLEIGVNGSGDLTILNGGVLTNNTSYVGNDVGGIGVAMVSGQDSRWNNLGDVVIGQYGNGTLDILAGGFVSGETGYIGASPGGIGVVTVSGEDGSGNASAWSLQQGLNIGQEGDRYAERRTGRSRHDRRPNQRWFLGNRQY</sequence>
<dbReference type="InterPro" id="IPR030895">
    <property type="entry name" value="T5SS_PEPC_rpt"/>
</dbReference>
<evidence type="ECO:0008006" key="4">
    <source>
        <dbReference type="Google" id="ProtNLM"/>
    </source>
</evidence>
<dbReference type="KEGG" id="dea:FPZ08_19350"/>
<name>A0A5B8LWJ1_9HYPH</name>
<gene>
    <name evidence="2" type="ORF">FPZ08_19350</name>
</gene>
<reference evidence="2 3" key="1">
    <citation type="submission" date="2019-07" db="EMBL/GenBank/DDBJ databases">
        <title>Full genome sequence of Devosia sp. Gsoil 520.</title>
        <authorList>
            <person name="Im W.-T."/>
        </authorList>
    </citation>
    <scope>NUCLEOTIDE SEQUENCE [LARGE SCALE GENOMIC DNA]</scope>
    <source>
        <strain evidence="2 3">Gsoil 520</strain>
    </source>
</reference>
<keyword evidence="3" id="KW-1185">Reference proteome</keyword>
<dbReference type="Proteomes" id="UP000315364">
    <property type="component" value="Chromosome"/>
</dbReference>
<feature type="signal peptide" evidence="1">
    <location>
        <begin position="1"/>
        <end position="36"/>
    </location>
</feature>
<protein>
    <recommendedName>
        <fullName evidence="4">Autotransporter outer membrane beta-barrel domain-containing protein</fullName>
    </recommendedName>
</protein>
<dbReference type="AlphaFoldDB" id="A0A5B8LWJ1"/>
<proteinExistence type="predicted"/>